<keyword evidence="2" id="KW-0614">Plasmid</keyword>
<evidence type="ECO:0000313" key="3">
    <source>
        <dbReference type="Proteomes" id="UP001233264"/>
    </source>
</evidence>
<organism evidence="2 3">
    <name type="scientific">Sinorhizobium kummerowiae</name>
    <dbReference type="NCBI Taxonomy" id="158892"/>
    <lineage>
        <taxon>Bacteria</taxon>
        <taxon>Pseudomonadati</taxon>
        <taxon>Pseudomonadota</taxon>
        <taxon>Alphaproteobacteria</taxon>
        <taxon>Hyphomicrobiales</taxon>
        <taxon>Rhizobiaceae</taxon>
        <taxon>Sinorhizobium/Ensifer group</taxon>
        <taxon>Sinorhizobium</taxon>
    </lineage>
</organism>
<dbReference type="Gene3D" id="1.10.530.10">
    <property type="match status" value="1"/>
</dbReference>
<geneLocation type="plasmid" evidence="2 3">
    <name>pSkuCCBAU71714a</name>
</geneLocation>
<feature type="compositionally biased region" description="Basic and acidic residues" evidence="1">
    <location>
        <begin position="26"/>
        <end position="40"/>
    </location>
</feature>
<proteinExistence type="predicted"/>
<name>A0ABY8TH05_9HYPH</name>
<dbReference type="EMBL" id="CP120366">
    <property type="protein sequence ID" value="WHS96525.1"/>
    <property type="molecule type" value="Genomic_DNA"/>
</dbReference>
<dbReference type="SUPFAM" id="SSF53955">
    <property type="entry name" value="Lysozyme-like"/>
    <property type="match status" value="1"/>
</dbReference>
<feature type="region of interest" description="Disordered" evidence="1">
    <location>
        <begin position="21"/>
        <end position="41"/>
    </location>
</feature>
<evidence type="ECO:0000313" key="2">
    <source>
        <dbReference type="EMBL" id="WHS96525.1"/>
    </source>
</evidence>
<accession>A0ABY8TH05</accession>
<sequence>MSAATESGDFCYDREIWGPTPAQQRYDTRRSRQHAGKDGDGYLYRGRTGMQLTGKDNYRQYRNWCRAAGLDYPDFVKDPDAVNADPWEGLCLCSTGTHAS</sequence>
<evidence type="ECO:0000256" key="1">
    <source>
        <dbReference type="SAM" id="MobiDB-lite"/>
    </source>
</evidence>
<gene>
    <name evidence="2" type="ORF">PZL22_005425</name>
</gene>
<dbReference type="Proteomes" id="UP001233264">
    <property type="component" value="Plasmid pSkuCCBAU71714a"/>
</dbReference>
<dbReference type="InterPro" id="IPR023346">
    <property type="entry name" value="Lysozyme-like_dom_sf"/>
</dbReference>
<keyword evidence="3" id="KW-1185">Reference proteome</keyword>
<protein>
    <submittedName>
        <fullName evidence="2">Uncharacterized protein</fullName>
    </submittedName>
</protein>
<reference evidence="2 3" key="1">
    <citation type="submission" date="2023-03" db="EMBL/GenBank/DDBJ databases">
        <authorList>
            <person name="Menendez E."/>
            <person name="Kaur S."/>
            <person name="Flores-Felix J.D."/>
            <person name="diCenzo G.C."/>
            <person name="Peix A."/>
            <person name="Velazquez E."/>
        </authorList>
    </citation>
    <scope>NUCLEOTIDE SEQUENCE [LARGE SCALE GENOMIC DNA]</scope>
    <source>
        <strain evidence="2 3">CCBAU 71714</strain>
        <plasmid evidence="2 3">pSkuCCBAU71714a</plasmid>
    </source>
</reference>